<organism evidence="1 2">
    <name type="scientific">Kribbella sindirgiensis</name>
    <dbReference type="NCBI Taxonomy" id="1124744"/>
    <lineage>
        <taxon>Bacteria</taxon>
        <taxon>Bacillati</taxon>
        <taxon>Actinomycetota</taxon>
        <taxon>Actinomycetes</taxon>
        <taxon>Propionibacteriales</taxon>
        <taxon>Kribbellaceae</taxon>
        <taxon>Kribbella</taxon>
    </lineage>
</organism>
<proteinExistence type="predicted"/>
<dbReference type="RefSeq" id="WP_131288309.1">
    <property type="nucleotide sequence ID" value="NZ_SJKA01000004.1"/>
</dbReference>
<sequence length="80" mass="9195">MSSLQQKRRNAEKNARRAARMFAARDGIAYVAARRQMHEAGVWGRGTSFYEDLLAVLDRKEMSLKDLVDEVRAPRSQEVE</sequence>
<name>A0A4R0IR53_9ACTN</name>
<accession>A0A4R0IR53</accession>
<comment type="caution">
    <text evidence="1">The sequence shown here is derived from an EMBL/GenBank/DDBJ whole genome shotgun (WGS) entry which is preliminary data.</text>
</comment>
<dbReference type="Proteomes" id="UP000292695">
    <property type="component" value="Unassembled WGS sequence"/>
</dbReference>
<evidence type="ECO:0000313" key="1">
    <source>
        <dbReference type="EMBL" id="TCC35100.1"/>
    </source>
</evidence>
<protein>
    <submittedName>
        <fullName evidence="1">Uncharacterized protein</fullName>
    </submittedName>
</protein>
<gene>
    <name evidence="1" type="ORF">E0H50_14635</name>
</gene>
<reference evidence="1 2" key="1">
    <citation type="submission" date="2019-02" db="EMBL/GenBank/DDBJ databases">
        <title>Kribbella capetownensis sp. nov. and Kribbella speibonae sp. nov., isolated from soil.</title>
        <authorList>
            <person name="Curtis S.M."/>
            <person name="Norton I."/>
            <person name="Everest G.J."/>
            <person name="Meyers P.R."/>
        </authorList>
    </citation>
    <scope>NUCLEOTIDE SEQUENCE [LARGE SCALE GENOMIC DNA]</scope>
    <source>
        <strain evidence="1 2">DSM 27082</strain>
    </source>
</reference>
<dbReference type="AlphaFoldDB" id="A0A4R0IR53"/>
<keyword evidence="2" id="KW-1185">Reference proteome</keyword>
<dbReference type="EMBL" id="SJKA01000004">
    <property type="protein sequence ID" value="TCC35100.1"/>
    <property type="molecule type" value="Genomic_DNA"/>
</dbReference>
<evidence type="ECO:0000313" key="2">
    <source>
        <dbReference type="Proteomes" id="UP000292695"/>
    </source>
</evidence>